<dbReference type="RefSeq" id="WP_219003857.1">
    <property type="nucleotide sequence ID" value="NZ_CP079194.1"/>
</dbReference>
<accession>A0A8F6TX64</accession>
<protein>
    <submittedName>
        <fullName evidence="1">Uncharacterized protein</fullName>
    </submittedName>
</protein>
<organism evidence="1 2">
    <name type="scientific">Gymnodinialimonas ceratoperidinii</name>
    <dbReference type="NCBI Taxonomy" id="2856823"/>
    <lineage>
        <taxon>Bacteria</taxon>
        <taxon>Pseudomonadati</taxon>
        <taxon>Pseudomonadota</taxon>
        <taxon>Alphaproteobacteria</taxon>
        <taxon>Rhodobacterales</taxon>
        <taxon>Paracoccaceae</taxon>
        <taxon>Gymnodinialimonas</taxon>
    </lineage>
</organism>
<evidence type="ECO:0000313" key="1">
    <source>
        <dbReference type="EMBL" id="QXT40572.1"/>
    </source>
</evidence>
<dbReference type="Proteomes" id="UP000825009">
    <property type="component" value="Chromosome"/>
</dbReference>
<sequence>MTDRTLDPALIGIWLLPGQPQTYEITGDGSYYIAEPEEPLQFADGGAQMIWGGRSYTRVIGEGETHIGTWREDATGDGWDFTVDHAYTILSASDGSGETFTGIWALRNEDTSLWTCEKQAEIETDGAHLTFVTPSAERLTYGYAIDEGILTLLDPDTWQELTRYISAERMVRSAAG</sequence>
<reference evidence="1 2" key="1">
    <citation type="submission" date="2021-07" db="EMBL/GenBank/DDBJ databases">
        <title>A novel Jannaschia species isolated from marine dinoflagellate Ceratoperidinium margalefii.</title>
        <authorList>
            <person name="Jiang Y."/>
            <person name="Li Z."/>
        </authorList>
    </citation>
    <scope>NUCLEOTIDE SEQUENCE [LARGE SCALE GENOMIC DNA]</scope>
    <source>
        <strain evidence="1 2">J12C1-MA-4</strain>
    </source>
</reference>
<proteinExistence type="predicted"/>
<name>A0A8F6TX64_9RHOB</name>
<dbReference type="KEGG" id="gce:KYE46_04835"/>
<keyword evidence="2" id="KW-1185">Reference proteome</keyword>
<dbReference type="AlphaFoldDB" id="A0A8F6TX64"/>
<dbReference type="EMBL" id="CP079194">
    <property type="protein sequence ID" value="QXT40572.1"/>
    <property type="molecule type" value="Genomic_DNA"/>
</dbReference>
<evidence type="ECO:0000313" key="2">
    <source>
        <dbReference type="Proteomes" id="UP000825009"/>
    </source>
</evidence>
<gene>
    <name evidence="1" type="ORF">KYE46_04835</name>
</gene>